<protein>
    <submittedName>
        <fullName evidence="1">Uncharacterized protein</fullName>
    </submittedName>
</protein>
<evidence type="ECO:0000313" key="2">
    <source>
        <dbReference type="Proteomes" id="UP001060215"/>
    </source>
</evidence>
<reference evidence="1 2" key="1">
    <citation type="journal article" date="2022" name="Plant J.">
        <title>Chromosome-level genome of Camellia lanceoleosa provides a valuable resource for understanding genome evolution and self-incompatibility.</title>
        <authorList>
            <person name="Gong W."/>
            <person name="Xiao S."/>
            <person name="Wang L."/>
            <person name="Liao Z."/>
            <person name="Chang Y."/>
            <person name="Mo W."/>
            <person name="Hu G."/>
            <person name="Li W."/>
            <person name="Zhao G."/>
            <person name="Zhu H."/>
            <person name="Hu X."/>
            <person name="Ji K."/>
            <person name="Xiang X."/>
            <person name="Song Q."/>
            <person name="Yuan D."/>
            <person name="Jin S."/>
            <person name="Zhang L."/>
        </authorList>
    </citation>
    <scope>NUCLEOTIDE SEQUENCE [LARGE SCALE GENOMIC DNA]</scope>
    <source>
        <strain evidence="1">SQ_2022a</strain>
    </source>
</reference>
<dbReference type="EMBL" id="CM045764">
    <property type="protein sequence ID" value="KAI8007304.1"/>
    <property type="molecule type" value="Genomic_DNA"/>
</dbReference>
<sequence>MDEKKIWINDNLGKIESATNLKSEIRRIYQGFTIIVGKGHGGGYENHLREGSSATKSDDLVNEVHSKGAAFHSEVEEIAANATDQLAAFHSEVVEIVKIINPAAKQLIKSIEDAGKEEMRATSPELQEGKGDGGLKVGSSTKHKVFWQNFRKPEEEKEKKAMSLIAAQIEANLSLEEEPWDLLEDDQPQEDQSNQGLNITNPKSIYIC</sequence>
<name>A0ACC0H1X9_9ERIC</name>
<organism evidence="1 2">
    <name type="scientific">Camellia lanceoleosa</name>
    <dbReference type="NCBI Taxonomy" id="1840588"/>
    <lineage>
        <taxon>Eukaryota</taxon>
        <taxon>Viridiplantae</taxon>
        <taxon>Streptophyta</taxon>
        <taxon>Embryophyta</taxon>
        <taxon>Tracheophyta</taxon>
        <taxon>Spermatophyta</taxon>
        <taxon>Magnoliopsida</taxon>
        <taxon>eudicotyledons</taxon>
        <taxon>Gunneridae</taxon>
        <taxon>Pentapetalae</taxon>
        <taxon>asterids</taxon>
        <taxon>Ericales</taxon>
        <taxon>Theaceae</taxon>
        <taxon>Camellia</taxon>
    </lineage>
</organism>
<dbReference type="Proteomes" id="UP001060215">
    <property type="component" value="Chromosome 7"/>
</dbReference>
<keyword evidence="2" id="KW-1185">Reference proteome</keyword>
<gene>
    <name evidence="1" type="ORF">LOK49_LG07G01273</name>
</gene>
<comment type="caution">
    <text evidence="1">The sequence shown here is derived from an EMBL/GenBank/DDBJ whole genome shotgun (WGS) entry which is preliminary data.</text>
</comment>
<accession>A0ACC0H1X9</accession>
<evidence type="ECO:0000313" key="1">
    <source>
        <dbReference type="EMBL" id="KAI8007304.1"/>
    </source>
</evidence>
<proteinExistence type="predicted"/>